<dbReference type="InterPro" id="IPR036849">
    <property type="entry name" value="Enolase-like_C_sf"/>
</dbReference>
<evidence type="ECO:0000256" key="3">
    <source>
        <dbReference type="ARBA" id="ARBA00022842"/>
    </source>
</evidence>
<evidence type="ECO:0000259" key="4">
    <source>
        <dbReference type="SMART" id="SM00922"/>
    </source>
</evidence>
<name>A0A6J6MBZ9_9ZZZZ</name>
<dbReference type="Gene3D" id="3.30.390.10">
    <property type="entry name" value="Enolase-like, N-terminal domain"/>
    <property type="match status" value="1"/>
</dbReference>
<accession>A0A6J6MBZ9</accession>
<reference evidence="5" key="1">
    <citation type="submission" date="2020-05" db="EMBL/GenBank/DDBJ databases">
        <authorList>
            <person name="Chiriac C."/>
            <person name="Salcher M."/>
            <person name="Ghai R."/>
            <person name="Kavagutti S V."/>
        </authorList>
    </citation>
    <scope>NUCLEOTIDE SEQUENCE</scope>
</reference>
<dbReference type="SMART" id="SM00922">
    <property type="entry name" value="MR_MLE"/>
    <property type="match status" value="1"/>
</dbReference>
<keyword evidence="3" id="KW-0460">Magnesium</keyword>
<dbReference type="Pfam" id="PF02746">
    <property type="entry name" value="MR_MLE_N"/>
    <property type="match status" value="1"/>
</dbReference>
<dbReference type="InterPro" id="IPR013342">
    <property type="entry name" value="Mandelate_racemase_C"/>
</dbReference>
<dbReference type="PANTHER" id="PTHR13794:SF58">
    <property type="entry name" value="MITOCHONDRIAL ENOLASE SUPERFAMILY MEMBER 1"/>
    <property type="match status" value="1"/>
</dbReference>
<dbReference type="EMBL" id="CAEZWY010000054">
    <property type="protein sequence ID" value="CAB4671717.1"/>
    <property type="molecule type" value="Genomic_DNA"/>
</dbReference>
<evidence type="ECO:0000256" key="1">
    <source>
        <dbReference type="ARBA" id="ARBA00001946"/>
    </source>
</evidence>
<dbReference type="SFLD" id="SFLDS00001">
    <property type="entry name" value="Enolase"/>
    <property type="match status" value="1"/>
</dbReference>
<proteinExistence type="predicted"/>
<feature type="domain" description="Mandelate racemase/muconate lactonizing enzyme C-terminal" evidence="4">
    <location>
        <begin position="144"/>
        <end position="242"/>
    </location>
</feature>
<dbReference type="PANTHER" id="PTHR13794">
    <property type="entry name" value="ENOLASE SUPERFAMILY, MANDELATE RACEMASE"/>
    <property type="match status" value="1"/>
</dbReference>
<dbReference type="CDD" id="cd03316">
    <property type="entry name" value="MR_like"/>
    <property type="match status" value="1"/>
</dbReference>
<dbReference type="Gene3D" id="3.20.20.120">
    <property type="entry name" value="Enolase-like C-terminal domain"/>
    <property type="match status" value="1"/>
</dbReference>
<organism evidence="5">
    <name type="scientific">freshwater metagenome</name>
    <dbReference type="NCBI Taxonomy" id="449393"/>
    <lineage>
        <taxon>unclassified sequences</taxon>
        <taxon>metagenomes</taxon>
        <taxon>ecological metagenomes</taxon>
    </lineage>
</organism>
<dbReference type="InterPro" id="IPR046945">
    <property type="entry name" value="RHMD-like"/>
</dbReference>
<dbReference type="GO" id="GO:0000287">
    <property type="term" value="F:magnesium ion binding"/>
    <property type="evidence" value="ECO:0007669"/>
    <property type="project" value="TreeGrafter"/>
</dbReference>
<dbReference type="InterPro" id="IPR029017">
    <property type="entry name" value="Enolase-like_N"/>
</dbReference>
<evidence type="ECO:0000313" key="5">
    <source>
        <dbReference type="EMBL" id="CAB4671717.1"/>
    </source>
</evidence>
<dbReference type="SUPFAM" id="SSF54826">
    <property type="entry name" value="Enolase N-terminal domain-like"/>
    <property type="match status" value="1"/>
</dbReference>
<dbReference type="GO" id="GO:0016836">
    <property type="term" value="F:hydro-lyase activity"/>
    <property type="evidence" value="ECO:0007669"/>
    <property type="project" value="TreeGrafter"/>
</dbReference>
<protein>
    <submittedName>
        <fullName evidence="5">Unannotated protein</fullName>
    </submittedName>
</protein>
<gene>
    <name evidence="5" type="ORF">UFOPK2312_00604</name>
</gene>
<dbReference type="GO" id="GO:0016052">
    <property type="term" value="P:carbohydrate catabolic process"/>
    <property type="evidence" value="ECO:0007669"/>
    <property type="project" value="TreeGrafter"/>
</dbReference>
<dbReference type="Pfam" id="PF13378">
    <property type="entry name" value="MR_MLE_C"/>
    <property type="match status" value="1"/>
</dbReference>
<dbReference type="InterPro" id="IPR013341">
    <property type="entry name" value="Mandelate_racemase_N_dom"/>
</dbReference>
<dbReference type="SFLD" id="SFLDG00179">
    <property type="entry name" value="mandelate_racemase"/>
    <property type="match status" value="1"/>
</dbReference>
<comment type="cofactor">
    <cofactor evidence="1">
        <name>Mg(2+)</name>
        <dbReference type="ChEBI" id="CHEBI:18420"/>
    </cofactor>
</comment>
<evidence type="ECO:0000256" key="2">
    <source>
        <dbReference type="ARBA" id="ARBA00022723"/>
    </source>
</evidence>
<keyword evidence="2" id="KW-0479">Metal-binding</keyword>
<dbReference type="InterPro" id="IPR029065">
    <property type="entry name" value="Enolase_C-like"/>
</dbReference>
<dbReference type="SUPFAM" id="SSF51604">
    <property type="entry name" value="Enolase C-terminal domain-like"/>
    <property type="match status" value="1"/>
</dbReference>
<sequence length="367" mass="39971">MDLINSIETFEARVPLPAPLAVGSARITHRTYSVVKIATSDGIVGVGYCYSRGLPMAKIIDDVMTPVAIGQTAESPEEIRKLILGFNWQSAEHGSVTSAASAVDIALHDIAGKRAGKSVAAMLGATVSEVPIYSVIGYHYGKDESGLREEIDYALSRGINSFKIVMGADTPERDANRLKVLREKVGDKPLIALDAFRTLKTLDNAIKRVNLIKEYGVAFVEDPFLESEGVAAIALREATGVPVSFGESLASSKMAEQVLYYNQTDILRIDALVIGGVGEFLKATTYANQKGKTFATHIHTEVHSQLAAATPNLYPGGLEYLDPRYEIDLFHHLLLKPIEIRNGKAILSTEPGFGIQWDWDAIQHFSR</sequence>
<dbReference type="AlphaFoldDB" id="A0A6J6MBZ9"/>